<gene>
    <name evidence="2" type="ORF">E2C01_017769</name>
</gene>
<feature type="region of interest" description="Disordered" evidence="1">
    <location>
        <begin position="674"/>
        <end position="700"/>
    </location>
</feature>
<feature type="region of interest" description="Disordered" evidence="1">
    <location>
        <begin position="226"/>
        <end position="250"/>
    </location>
</feature>
<feature type="compositionally biased region" description="Low complexity" evidence="1">
    <location>
        <begin position="626"/>
        <end position="651"/>
    </location>
</feature>
<feature type="compositionally biased region" description="Polar residues" evidence="1">
    <location>
        <begin position="769"/>
        <end position="781"/>
    </location>
</feature>
<feature type="region of interest" description="Disordered" evidence="1">
    <location>
        <begin position="529"/>
        <end position="552"/>
    </location>
</feature>
<feature type="region of interest" description="Disordered" evidence="1">
    <location>
        <begin position="714"/>
        <end position="738"/>
    </location>
</feature>
<dbReference type="OrthoDB" id="6411962at2759"/>
<evidence type="ECO:0000313" key="2">
    <source>
        <dbReference type="EMBL" id="MPC24681.1"/>
    </source>
</evidence>
<comment type="caution">
    <text evidence="2">The sequence shown here is derived from an EMBL/GenBank/DDBJ whole genome shotgun (WGS) entry which is preliminary data.</text>
</comment>
<feature type="compositionally biased region" description="Low complexity" evidence="1">
    <location>
        <begin position="716"/>
        <end position="735"/>
    </location>
</feature>
<feature type="region of interest" description="Disordered" evidence="1">
    <location>
        <begin position="342"/>
        <end position="370"/>
    </location>
</feature>
<dbReference type="EMBL" id="VSRR010001360">
    <property type="protein sequence ID" value="MPC24681.1"/>
    <property type="molecule type" value="Genomic_DNA"/>
</dbReference>
<protein>
    <submittedName>
        <fullName evidence="2">Uncharacterized protein</fullName>
    </submittedName>
</protein>
<accession>A0A5B7DSU8</accession>
<feature type="region of interest" description="Disordered" evidence="1">
    <location>
        <begin position="596"/>
        <end position="661"/>
    </location>
</feature>
<feature type="compositionally biased region" description="Low complexity" evidence="1">
    <location>
        <begin position="237"/>
        <end position="247"/>
    </location>
</feature>
<feature type="region of interest" description="Disordered" evidence="1">
    <location>
        <begin position="755"/>
        <end position="793"/>
    </location>
</feature>
<sequence length="793" mass="86830">MVTIPPYVSSSEVPRRPEVPNPEDRLVTFQSVLDDHQPPEAPLLDDAATTASPLAPEAHVTSYSGVRESMPPRPPVFRFPLDKFRFPARPPTSPPTTRAPPSIWDMLTTRKPLILNTELVTTTSTDVQFGLPGLLAGHTSSVDSAVTPRPVYRPTTSSLAPVYHPTTEAPLLGPVHQSSGAPESLREFSGSDNYVTVPVISGSSVRYMVVNKTRPNYPNVVIVNLQTTPEDTEGTEDTTTTPSTPTRGESRHLNSRFLEDAFKAILQKTNYWGVDDPPEGDAFLKRQGRPVDLDAQDSSTPVVEDDSLDSVSLWTFLRNLSDVYLSDPAVTQQLREFEEAALAAAQQEEEEEPSHASLTSPLPDATSTSTGRPILRYLQNQGSDASLIHPYAAETNTTSPRLDYRYISLRSEGLRQQHQQQQPGVFTPYMGTPLRHRPVMVELPNMPHSPATPLRPSFPFHLPAAEPYTTLFVTGADSSSLPQIISISSRSPGSGGATTNSPIHTFVLKDGQTMEELLQEIFDTISLEEENETYSSTEPPSTTNTQTTTSDALLQTTRDEILQSINRILYRHLYFMTTTTTTTMLPFIAPFSTTARSMEAPTPRPAEDTSPSAAEDDGDPVLLFVTRAPDTSTTTTPATTPTSTSSSTSHRPLPPRPSRPLVMGKPPYFHLGTPRPSYFTLRPTRPAPTTTTETPTTSTTHNYDLELFPVMTRPMSPVRPSTTAVSPTTTSLPPTKDSYEILDDGENEIKTTVVGAGMGPQVEERTETSVDVSYSVHSGTTEHFVKNHTRPSE</sequence>
<organism evidence="2 3">
    <name type="scientific">Portunus trituberculatus</name>
    <name type="common">Swimming crab</name>
    <name type="synonym">Neptunus trituberculatus</name>
    <dbReference type="NCBI Taxonomy" id="210409"/>
    <lineage>
        <taxon>Eukaryota</taxon>
        <taxon>Metazoa</taxon>
        <taxon>Ecdysozoa</taxon>
        <taxon>Arthropoda</taxon>
        <taxon>Crustacea</taxon>
        <taxon>Multicrustacea</taxon>
        <taxon>Malacostraca</taxon>
        <taxon>Eumalacostraca</taxon>
        <taxon>Eucarida</taxon>
        <taxon>Decapoda</taxon>
        <taxon>Pleocyemata</taxon>
        <taxon>Brachyura</taxon>
        <taxon>Eubrachyura</taxon>
        <taxon>Portunoidea</taxon>
        <taxon>Portunidae</taxon>
        <taxon>Portuninae</taxon>
        <taxon>Portunus</taxon>
    </lineage>
</organism>
<feature type="region of interest" description="Disordered" evidence="1">
    <location>
        <begin position="1"/>
        <end position="23"/>
    </location>
</feature>
<reference evidence="2 3" key="1">
    <citation type="submission" date="2019-05" db="EMBL/GenBank/DDBJ databases">
        <title>Another draft genome of Portunus trituberculatus and its Hox gene families provides insights of decapod evolution.</title>
        <authorList>
            <person name="Jeong J.-H."/>
            <person name="Song I."/>
            <person name="Kim S."/>
            <person name="Choi T."/>
            <person name="Kim D."/>
            <person name="Ryu S."/>
            <person name="Kim W."/>
        </authorList>
    </citation>
    <scope>NUCLEOTIDE SEQUENCE [LARGE SCALE GENOMIC DNA]</scope>
    <source>
        <tissue evidence="2">Muscle</tissue>
    </source>
</reference>
<keyword evidence="3" id="KW-1185">Reference proteome</keyword>
<evidence type="ECO:0000313" key="3">
    <source>
        <dbReference type="Proteomes" id="UP000324222"/>
    </source>
</evidence>
<name>A0A5B7DSU8_PORTR</name>
<dbReference type="Proteomes" id="UP000324222">
    <property type="component" value="Unassembled WGS sequence"/>
</dbReference>
<proteinExistence type="predicted"/>
<feature type="compositionally biased region" description="Low complexity" evidence="1">
    <location>
        <begin position="680"/>
        <end position="700"/>
    </location>
</feature>
<feature type="compositionally biased region" description="Low complexity" evidence="1">
    <location>
        <begin position="533"/>
        <end position="550"/>
    </location>
</feature>
<dbReference type="AlphaFoldDB" id="A0A5B7DSU8"/>
<evidence type="ECO:0000256" key="1">
    <source>
        <dbReference type="SAM" id="MobiDB-lite"/>
    </source>
</evidence>
<feature type="compositionally biased region" description="Basic and acidic residues" evidence="1">
    <location>
        <begin position="13"/>
        <end position="23"/>
    </location>
</feature>
<feature type="compositionally biased region" description="Polar residues" evidence="1">
    <location>
        <begin position="356"/>
        <end position="370"/>
    </location>
</feature>